<comment type="caution">
    <text evidence="4">The sequence shown here is derived from an EMBL/GenBank/DDBJ whole genome shotgun (WGS) entry which is preliminary data.</text>
</comment>
<feature type="signal peptide" evidence="2">
    <location>
        <begin position="1"/>
        <end position="22"/>
    </location>
</feature>
<dbReference type="AlphaFoldDB" id="A0AAD4HVZ6"/>
<accession>A0AAD4HVZ6</accession>
<sequence>MIIFNACVLHVPIIILMYGSNASPVNSWTPVYQIYERVQVTIFCLQELIISGIYIKTCYSFFDAENSIYGNAVRKMRHHLLVVNVFIILLDIPILVLEYTDNYDLQTVYKAFVYSLKLKIEFRILNELIDMMHKRARDDGDMFNNSSSMRI</sequence>
<dbReference type="InterPro" id="IPR056120">
    <property type="entry name" value="DUF7703"/>
</dbReference>
<proteinExistence type="predicted"/>
<keyword evidence="1" id="KW-0472">Membrane</keyword>
<protein>
    <recommendedName>
        <fullName evidence="3">DUF7703 domain-containing protein</fullName>
    </recommendedName>
</protein>
<evidence type="ECO:0000313" key="5">
    <source>
        <dbReference type="Proteomes" id="UP001197093"/>
    </source>
</evidence>
<dbReference type="PANTHER" id="PTHR37013:SF3">
    <property type="entry name" value="INTEGRAL MEMBRANE PROTEIN (AFU_ORTHOLOGUE AFUA_1G05950)"/>
    <property type="match status" value="1"/>
</dbReference>
<organism evidence="4 5">
    <name type="scientific">Staphylotrichum longicolle</name>
    <dbReference type="NCBI Taxonomy" id="669026"/>
    <lineage>
        <taxon>Eukaryota</taxon>
        <taxon>Fungi</taxon>
        <taxon>Dikarya</taxon>
        <taxon>Ascomycota</taxon>
        <taxon>Pezizomycotina</taxon>
        <taxon>Sordariomycetes</taxon>
        <taxon>Sordariomycetidae</taxon>
        <taxon>Sordariales</taxon>
        <taxon>Chaetomiaceae</taxon>
        <taxon>Staphylotrichum</taxon>
    </lineage>
</organism>
<dbReference type="Proteomes" id="UP001197093">
    <property type="component" value="Unassembled WGS sequence"/>
</dbReference>
<keyword evidence="5" id="KW-1185">Reference proteome</keyword>
<evidence type="ECO:0000259" key="3">
    <source>
        <dbReference type="Pfam" id="PF24802"/>
    </source>
</evidence>
<evidence type="ECO:0000256" key="1">
    <source>
        <dbReference type="SAM" id="Phobius"/>
    </source>
</evidence>
<name>A0AAD4HVZ6_9PEZI</name>
<dbReference type="EMBL" id="JAHCVI010000005">
    <property type="protein sequence ID" value="KAG7284850.1"/>
    <property type="molecule type" value="Genomic_DNA"/>
</dbReference>
<reference evidence="4" key="1">
    <citation type="submission" date="2023-02" db="EMBL/GenBank/DDBJ databases">
        <authorList>
            <person name="Palmer J.M."/>
        </authorList>
    </citation>
    <scope>NUCLEOTIDE SEQUENCE</scope>
    <source>
        <strain evidence="4">FW57</strain>
    </source>
</reference>
<keyword evidence="2" id="KW-0732">Signal</keyword>
<keyword evidence="1" id="KW-0812">Transmembrane</keyword>
<dbReference type="Pfam" id="PF24802">
    <property type="entry name" value="DUF7703"/>
    <property type="match status" value="1"/>
</dbReference>
<feature type="chain" id="PRO_5041928068" description="DUF7703 domain-containing protein" evidence="2">
    <location>
        <begin position="23"/>
        <end position="151"/>
    </location>
</feature>
<evidence type="ECO:0000256" key="2">
    <source>
        <dbReference type="SAM" id="SignalP"/>
    </source>
</evidence>
<gene>
    <name evidence="4" type="ORF">NEMBOFW57_009465</name>
</gene>
<feature type="domain" description="DUF7703" evidence="3">
    <location>
        <begin position="1"/>
        <end position="132"/>
    </location>
</feature>
<dbReference type="PANTHER" id="PTHR37013">
    <property type="entry name" value="INTEGRAL MEMBRANE PROTEIN (AFU_ORTHOLOGUE AFUA_1G05950)-RELATED"/>
    <property type="match status" value="1"/>
</dbReference>
<evidence type="ECO:0000313" key="4">
    <source>
        <dbReference type="EMBL" id="KAG7284850.1"/>
    </source>
</evidence>
<keyword evidence="1" id="KW-1133">Transmembrane helix</keyword>
<feature type="transmembrane region" description="Helical" evidence="1">
    <location>
        <begin position="80"/>
        <end position="97"/>
    </location>
</feature>